<dbReference type="PRINTS" id="PR00419">
    <property type="entry name" value="ADXRDTASE"/>
</dbReference>
<accession>A0A0D2PJ32</accession>
<evidence type="ECO:0008006" key="3">
    <source>
        <dbReference type="Google" id="ProtNLM"/>
    </source>
</evidence>
<dbReference type="Gene3D" id="3.90.105.10">
    <property type="entry name" value="Molybdopterin biosynthesis moea protein, domain 2"/>
    <property type="match status" value="1"/>
</dbReference>
<dbReference type="EMBL" id="CM001740">
    <property type="protein sequence ID" value="KJB06804.1"/>
    <property type="molecule type" value="Genomic_DNA"/>
</dbReference>
<evidence type="ECO:0000313" key="2">
    <source>
        <dbReference type="Proteomes" id="UP000032304"/>
    </source>
</evidence>
<keyword evidence="2" id="KW-1185">Reference proteome</keyword>
<dbReference type="Gramene" id="KJB06804">
    <property type="protein sequence ID" value="KJB06804"/>
    <property type="gene ID" value="B456_001G195300"/>
</dbReference>
<reference evidence="1 2" key="1">
    <citation type="journal article" date="2012" name="Nature">
        <title>Repeated polyploidization of Gossypium genomes and the evolution of spinnable cotton fibres.</title>
        <authorList>
            <person name="Paterson A.H."/>
            <person name="Wendel J.F."/>
            <person name="Gundlach H."/>
            <person name="Guo H."/>
            <person name="Jenkins J."/>
            <person name="Jin D."/>
            <person name="Llewellyn D."/>
            <person name="Showmaker K.C."/>
            <person name="Shu S."/>
            <person name="Udall J."/>
            <person name="Yoo M.J."/>
            <person name="Byers R."/>
            <person name="Chen W."/>
            <person name="Doron-Faigenboim A."/>
            <person name="Duke M.V."/>
            <person name="Gong L."/>
            <person name="Grimwood J."/>
            <person name="Grover C."/>
            <person name="Grupp K."/>
            <person name="Hu G."/>
            <person name="Lee T.H."/>
            <person name="Li J."/>
            <person name="Lin L."/>
            <person name="Liu T."/>
            <person name="Marler B.S."/>
            <person name="Page J.T."/>
            <person name="Roberts A.W."/>
            <person name="Romanel E."/>
            <person name="Sanders W.S."/>
            <person name="Szadkowski E."/>
            <person name="Tan X."/>
            <person name="Tang H."/>
            <person name="Xu C."/>
            <person name="Wang J."/>
            <person name="Wang Z."/>
            <person name="Zhang D."/>
            <person name="Zhang L."/>
            <person name="Ashrafi H."/>
            <person name="Bedon F."/>
            <person name="Bowers J.E."/>
            <person name="Brubaker C.L."/>
            <person name="Chee P.W."/>
            <person name="Das S."/>
            <person name="Gingle A.R."/>
            <person name="Haigler C.H."/>
            <person name="Harker D."/>
            <person name="Hoffmann L.V."/>
            <person name="Hovav R."/>
            <person name="Jones D.C."/>
            <person name="Lemke C."/>
            <person name="Mansoor S."/>
            <person name="ur Rahman M."/>
            <person name="Rainville L.N."/>
            <person name="Rambani A."/>
            <person name="Reddy U.K."/>
            <person name="Rong J.K."/>
            <person name="Saranga Y."/>
            <person name="Scheffler B.E."/>
            <person name="Scheffler J.A."/>
            <person name="Stelly D.M."/>
            <person name="Triplett B.A."/>
            <person name="Van Deynze A."/>
            <person name="Vaslin M.F."/>
            <person name="Waghmare V.N."/>
            <person name="Walford S.A."/>
            <person name="Wright R.J."/>
            <person name="Zaki E.A."/>
            <person name="Zhang T."/>
            <person name="Dennis E.S."/>
            <person name="Mayer K.F."/>
            <person name="Peterson D.G."/>
            <person name="Rokhsar D.S."/>
            <person name="Wang X."/>
            <person name="Schmutz J."/>
        </authorList>
    </citation>
    <scope>NUCLEOTIDE SEQUENCE [LARGE SCALE GENOMIC DNA]</scope>
</reference>
<evidence type="ECO:0000313" key="1">
    <source>
        <dbReference type="EMBL" id="KJB06804.1"/>
    </source>
</evidence>
<dbReference type="SUPFAM" id="SSF51905">
    <property type="entry name" value="FAD/NAD(P)-binding domain"/>
    <property type="match status" value="1"/>
</dbReference>
<gene>
    <name evidence="1" type="ORF">B456_001G195300</name>
</gene>
<dbReference type="Gene3D" id="3.50.50.60">
    <property type="entry name" value="FAD/NAD(P)-binding domain"/>
    <property type="match status" value="1"/>
</dbReference>
<dbReference type="PANTHER" id="PTHR16128:SF5">
    <property type="entry name" value="FAD_NAD(P)-BINDING OXIDOREDUCTASE FAMILY PROTEIN"/>
    <property type="match status" value="1"/>
</dbReference>
<sequence length="107" mass="11156">MDSVKTVITHEPQLISITVYDTDRDRMQNTVAKVAVVGSGISGSVCAATLARNGISVTLFDSAKGPGGRMSQRSSLFDTLEILKSGERLAASEVGLLATVGVTMVKA</sequence>
<dbReference type="AlphaFoldDB" id="A0A0D2PJ32"/>
<organism evidence="1 2">
    <name type="scientific">Gossypium raimondii</name>
    <name type="common">Peruvian cotton</name>
    <name type="synonym">Gossypium klotzschianum subsp. raimondii</name>
    <dbReference type="NCBI Taxonomy" id="29730"/>
    <lineage>
        <taxon>Eukaryota</taxon>
        <taxon>Viridiplantae</taxon>
        <taxon>Streptophyta</taxon>
        <taxon>Embryophyta</taxon>
        <taxon>Tracheophyta</taxon>
        <taxon>Spermatophyta</taxon>
        <taxon>Magnoliopsida</taxon>
        <taxon>eudicotyledons</taxon>
        <taxon>Gunneridae</taxon>
        <taxon>Pentapetalae</taxon>
        <taxon>rosids</taxon>
        <taxon>malvids</taxon>
        <taxon>Malvales</taxon>
        <taxon>Malvaceae</taxon>
        <taxon>Malvoideae</taxon>
        <taxon>Gossypium</taxon>
    </lineage>
</organism>
<protein>
    <recommendedName>
        <fullName evidence="3">FAD dependent oxidoreductase domain-containing protein</fullName>
    </recommendedName>
</protein>
<proteinExistence type="predicted"/>
<dbReference type="InterPro" id="IPR036188">
    <property type="entry name" value="FAD/NAD-bd_sf"/>
</dbReference>
<dbReference type="Proteomes" id="UP000032304">
    <property type="component" value="Chromosome 1"/>
</dbReference>
<name>A0A0D2PJ32_GOSRA</name>
<dbReference type="Pfam" id="PF13450">
    <property type="entry name" value="NAD_binding_8"/>
    <property type="match status" value="1"/>
</dbReference>
<dbReference type="PANTHER" id="PTHR16128">
    <property type="entry name" value="FAD/NAD(P)-BINDING OXIDOREDUCTASE FAMILY PROTEIN"/>
    <property type="match status" value="1"/>
</dbReference>